<organism evidence="6 7">
    <name type="scientific">Clostridioides difficile NAP08</name>
    <dbReference type="NCBI Taxonomy" id="525259"/>
    <lineage>
        <taxon>Bacteria</taxon>
        <taxon>Bacillati</taxon>
        <taxon>Bacillota</taxon>
        <taxon>Clostridia</taxon>
        <taxon>Peptostreptococcales</taxon>
        <taxon>Peptostreptococcaceae</taxon>
        <taxon>Clostridioides</taxon>
    </lineage>
</organism>
<feature type="domain" description="MobA/MobL protein" evidence="5">
    <location>
        <begin position="20"/>
        <end position="246"/>
    </location>
</feature>
<sequence>MKMPIPHLNIRIVQRSKGSSAVAGAAYQAGEKLFSEYDQKNKDHRRKQKEVVYTEIMLPANAPPEYADRETLWNSAEEVEKQWNSQLARRFVVALPREVPLEMCPQMLQEYCEEYFVSKGMCCDIAIHDPDPPGHNPHCHIMLTMRAIDENGKWMPKSRKVYDLDENGERIKLPSGRWKSHKEDTVDWNEQYHAEEWRHGWEVIQNKYLELAGSPERVDMRSYARQGIDVIPTVHMGAAVSAMERKGIETNIGNLNRDIKSANSLMAAIRKTIKSLLEWIADVSEATKEALAEMKEQNASPTLAGLLNEYLNVRKEERRDWSRYGQNKGSLADVQAVSKAVAYLRDHNLYTLKDLDEALQEVNGRAASIRSAIKTAETRMKTITQIQKAVSVCKEHKAVKDKYLKIGWKAAQAVYAETHKDALSAFDKSFRYLKKQGLDLRVDLTALQSEFDTLEKSVAENNAKLSEVKAELQPLKDVRYWISKVIEPEQGEVEKKPEPKHSVTEKMKYLQEQKKQLEPKSPQHKQKKQNMEL</sequence>
<feature type="coiled-coil region" evidence="3">
    <location>
        <begin position="444"/>
        <end position="471"/>
    </location>
</feature>
<dbReference type="Gene3D" id="3.30.930.30">
    <property type="match status" value="1"/>
</dbReference>
<name>D5Q4E6_CLODI</name>
<dbReference type="AlphaFoldDB" id="D5Q4E6"/>
<evidence type="ECO:0000256" key="3">
    <source>
        <dbReference type="SAM" id="Coils"/>
    </source>
</evidence>
<gene>
    <name evidence="6" type="ORF">HMPREF0220_1778</name>
</gene>
<accession>D5Q4E6</accession>
<evidence type="ECO:0000313" key="6">
    <source>
        <dbReference type="EMBL" id="EFH07246.1"/>
    </source>
</evidence>
<keyword evidence="2" id="KW-0184">Conjugation</keyword>
<reference evidence="6 7" key="1">
    <citation type="submission" date="2010-05" db="EMBL/GenBank/DDBJ databases">
        <authorList>
            <person name="Qin X."/>
            <person name="Bachman B."/>
            <person name="Battles P."/>
            <person name="Bell A."/>
            <person name="Bess C."/>
            <person name="Bickham C."/>
            <person name="Chaboub L."/>
            <person name="Chen D."/>
            <person name="Coyle M."/>
            <person name="Deiros D.R."/>
            <person name="Dinh H."/>
            <person name="Forbes L."/>
            <person name="Fowler G."/>
            <person name="Francisco L."/>
            <person name="Fu Q."/>
            <person name="Gubbala S."/>
            <person name="Hale W."/>
            <person name="Han Y."/>
            <person name="Hemphill L."/>
            <person name="Highlander S.K."/>
            <person name="Hirani K."/>
            <person name="Hogues M."/>
            <person name="Jackson L."/>
            <person name="Jakkamsetti A."/>
            <person name="Javaid M."/>
            <person name="Jiang H."/>
            <person name="Korchina V."/>
            <person name="Kovar C."/>
            <person name="Lara F."/>
            <person name="Lee S."/>
            <person name="Mata R."/>
            <person name="Mathew T."/>
            <person name="Moen C."/>
            <person name="Morales K."/>
            <person name="Munidasa M."/>
            <person name="Nazareth L."/>
            <person name="Ngo R."/>
            <person name="Nguyen L."/>
            <person name="Okwuonu G."/>
            <person name="Ongeri F."/>
            <person name="Patil S."/>
            <person name="Petrosino J."/>
            <person name="Pham C."/>
            <person name="Pham P."/>
            <person name="Pu L.-L."/>
            <person name="Puazo M."/>
            <person name="Raj R."/>
            <person name="Reid J."/>
            <person name="Rouhana J."/>
            <person name="Saada N."/>
            <person name="Shang Y."/>
            <person name="Simmons D."/>
            <person name="Thornton R."/>
            <person name="Warren J."/>
            <person name="Weissenberger G."/>
            <person name="Zhang J."/>
            <person name="Zhang L."/>
            <person name="Zhou C."/>
            <person name="Zhu D."/>
            <person name="Muzny D."/>
            <person name="Worley K."/>
            <person name="Gibbs R."/>
        </authorList>
    </citation>
    <scope>NUCLEOTIDE SEQUENCE [LARGE SCALE GENOMIC DNA]</scope>
    <source>
        <strain evidence="6 7">NAP08</strain>
    </source>
</reference>
<dbReference type="HOGENOM" id="CLU_025383_5_4_9"/>
<evidence type="ECO:0000256" key="1">
    <source>
        <dbReference type="ARBA" id="ARBA00010873"/>
    </source>
</evidence>
<feature type="region of interest" description="Disordered" evidence="4">
    <location>
        <begin position="510"/>
        <end position="533"/>
    </location>
</feature>
<protein>
    <submittedName>
        <fullName evidence="6">MobA/MobL family protein</fullName>
    </submittedName>
</protein>
<evidence type="ECO:0000259" key="5">
    <source>
        <dbReference type="Pfam" id="PF03389"/>
    </source>
</evidence>
<evidence type="ECO:0000256" key="2">
    <source>
        <dbReference type="ARBA" id="ARBA00022971"/>
    </source>
</evidence>
<comment type="caution">
    <text evidence="6">The sequence shown here is derived from an EMBL/GenBank/DDBJ whole genome shotgun (WGS) entry which is preliminary data.</text>
</comment>
<evidence type="ECO:0000256" key="4">
    <source>
        <dbReference type="SAM" id="MobiDB-lite"/>
    </source>
</evidence>
<evidence type="ECO:0000313" key="7">
    <source>
        <dbReference type="Proteomes" id="UP000003227"/>
    </source>
</evidence>
<comment type="similarity">
    <text evidence="1">Belongs to the MobA/MobL family.</text>
</comment>
<feature type="compositionally biased region" description="Basic residues" evidence="4">
    <location>
        <begin position="522"/>
        <end position="533"/>
    </location>
</feature>
<dbReference type="EMBL" id="ADNX01000040">
    <property type="protein sequence ID" value="EFH07246.1"/>
    <property type="molecule type" value="Genomic_DNA"/>
</dbReference>
<dbReference type="Pfam" id="PF03389">
    <property type="entry name" value="MobA_MobL"/>
    <property type="match status" value="1"/>
</dbReference>
<proteinExistence type="inferred from homology"/>
<dbReference type="Proteomes" id="UP000003227">
    <property type="component" value="Unassembled WGS sequence"/>
</dbReference>
<dbReference type="NCBIfam" id="NF041496">
    <property type="entry name" value="MobQ"/>
    <property type="match status" value="1"/>
</dbReference>
<keyword evidence="3" id="KW-0175">Coiled coil</keyword>
<dbReference type="InterPro" id="IPR005053">
    <property type="entry name" value="MobA_MobL"/>
</dbReference>